<dbReference type="Proteomes" id="UP001519294">
    <property type="component" value="Unassembled WGS sequence"/>
</dbReference>
<dbReference type="NCBIfam" id="TIGR01457">
    <property type="entry name" value="HAD-SF-IIA-hyp2"/>
    <property type="match status" value="1"/>
</dbReference>
<dbReference type="SFLD" id="SFLDS00003">
    <property type="entry name" value="Haloacid_Dehalogenase"/>
    <property type="match status" value="1"/>
</dbReference>
<comment type="caution">
    <text evidence="7">The sequence shown here is derived from an EMBL/GenBank/DDBJ whole genome shotgun (WGS) entry which is preliminary data.</text>
</comment>
<comment type="cofactor">
    <cofactor evidence="1 6">
        <name>Mg(2+)</name>
        <dbReference type="ChEBI" id="CHEBI:18420"/>
    </cofactor>
</comment>
<dbReference type="InterPro" id="IPR023214">
    <property type="entry name" value="HAD_sf"/>
</dbReference>
<dbReference type="PANTHER" id="PTHR19288">
    <property type="entry name" value="4-NITROPHENYLPHOSPHATASE-RELATED"/>
    <property type="match status" value="1"/>
</dbReference>
<evidence type="ECO:0000256" key="5">
    <source>
        <dbReference type="ARBA" id="ARBA00022842"/>
    </source>
</evidence>
<gene>
    <name evidence="7" type="ORF">J2Z81_001265</name>
</gene>
<evidence type="ECO:0000256" key="2">
    <source>
        <dbReference type="ARBA" id="ARBA00006696"/>
    </source>
</evidence>
<evidence type="ECO:0000256" key="4">
    <source>
        <dbReference type="ARBA" id="ARBA00022801"/>
    </source>
</evidence>
<dbReference type="RefSeq" id="WP_226370932.1">
    <property type="nucleotide sequence ID" value="NZ_JAGIKX010000007.1"/>
</dbReference>
<keyword evidence="5 6" id="KW-0460">Magnesium</keyword>
<keyword evidence="8" id="KW-1185">Reference proteome</keyword>
<reference evidence="7 8" key="1">
    <citation type="submission" date="2021-03" db="EMBL/GenBank/DDBJ databases">
        <title>Genomic Encyclopedia of Type Strains, Phase IV (KMG-IV): sequencing the most valuable type-strain genomes for metagenomic binning, comparative biology and taxonomic classification.</title>
        <authorList>
            <person name="Goeker M."/>
        </authorList>
    </citation>
    <scope>NUCLEOTIDE SEQUENCE [LARGE SCALE GENOMIC DNA]</scope>
    <source>
        <strain evidence="7 8">DSM 25790</strain>
    </source>
</reference>
<organism evidence="7 8">
    <name type="scientific">Virgibacillus alimentarius</name>
    <dbReference type="NCBI Taxonomy" id="698769"/>
    <lineage>
        <taxon>Bacteria</taxon>
        <taxon>Bacillati</taxon>
        <taxon>Bacillota</taxon>
        <taxon>Bacilli</taxon>
        <taxon>Bacillales</taxon>
        <taxon>Bacillaceae</taxon>
        <taxon>Virgibacillus</taxon>
    </lineage>
</organism>
<sequence>MKKFKGYLIDLDGTMYRGSEPIASAADFINALNKKNIPYLFLTNNSTSTPENVSDRLNQMNITSTSRHVITSSLATAKFIKHQKSDANCFVIGEEGLYKALQQEGLTISEEAYGSDYVVVGLDRGVTYKKIAEACIAIRAGAEFISTNRDVSIPTEHGLLPGNGAITSVIEVSTGKHPIYIGKPETIIMNEAISELGVAKQDIVMVGDNYDTDILAGINSGIDTLMVFTGVTPYHEYSSFDKKPNYHVKNLSEWIDHI</sequence>
<dbReference type="CDD" id="cd07530">
    <property type="entry name" value="HAD_Pase_UmpH-like"/>
    <property type="match status" value="1"/>
</dbReference>
<dbReference type="Gene3D" id="3.40.50.1000">
    <property type="entry name" value="HAD superfamily/HAD-like"/>
    <property type="match status" value="2"/>
</dbReference>
<evidence type="ECO:0000256" key="3">
    <source>
        <dbReference type="ARBA" id="ARBA00022723"/>
    </source>
</evidence>
<dbReference type="NCBIfam" id="TIGR01460">
    <property type="entry name" value="HAD-SF-IIA"/>
    <property type="match status" value="1"/>
</dbReference>
<comment type="similarity">
    <text evidence="2 6">Belongs to the HAD-like hydrolase superfamily. NagD family.</text>
</comment>
<protein>
    <recommendedName>
        <fullName evidence="6">Acid sugar phosphatase</fullName>
        <ecNumber evidence="6">3.1.3.-</ecNumber>
    </recommendedName>
</protein>
<comment type="function">
    <text evidence="6">Catalyzes the dephosphorylation of 2-6 carbon acid sugars in vitro.</text>
</comment>
<keyword evidence="4 7" id="KW-0378">Hydrolase</keyword>
<dbReference type="Pfam" id="PF13242">
    <property type="entry name" value="Hydrolase_like"/>
    <property type="match status" value="1"/>
</dbReference>
<dbReference type="SUPFAM" id="SSF56784">
    <property type="entry name" value="HAD-like"/>
    <property type="match status" value="1"/>
</dbReference>
<name>A0ABS4SAA3_9BACI</name>
<dbReference type="InterPro" id="IPR006357">
    <property type="entry name" value="HAD-SF_hydro_IIA"/>
</dbReference>
<proteinExistence type="inferred from homology"/>
<dbReference type="PIRSF" id="PIRSF000915">
    <property type="entry name" value="PGP-type_phosphatase"/>
    <property type="match status" value="1"/>
</dbReference>
<dbReference type="GO" id="GO:0016787">
    <property type="term" value="F:hydrolase activity"/>
    <property type="evidence" value="ECO:0007669"/>
    <property type="project" value="UniProtKB-KW"/>
</dbReference>
<accession>A0ABS4SAA3</accession>
<dbReference type="PANTHER" id="PTHR19288:SF46">
    <property type="entry name" value="HALOACID DEHALOGENASE-LIKE HYDROLASE DOMAIN-CONTAINING PROTEIN 2"/>
    <property type="match status" value="1"/>
</dbReference>
<dbReference type="EC" id="3.1.3.-" evidence="6"/>
<dbReference type="InterPro" id="IPR006354">
    <property type="entry name" value="HAD-SF_hydro_IIA_hyp1"/>
</dbReference>
<evidence type="ECO:0000256" key="6">
    <source>
        <dbReference type="PIRNR" id="PIRNR000915"/>
    </source>
</evidence>
<dbReference type="EMBL" id="JAGIKX010000007">
    <property type="protein sequence ID" value="MBP2257317.1"/>
    <property type="molecule type" value="Genomic_DNA"/>
</dbReference>
<evidence type="ECO:0000313" key="8">
    <source>
        <dbReference type="Proteomes" id="UP001519294"/>
    </source>
</evidence>
<evidence type="ECO:0000313" key="7">
    <source>
        <dbReference type="EMBL" id="MBP2257317.1"/>
    </source>
</evidence>
<dbReference type="SFLD" id="SFLDG01139">
    <property type="entry name" value="C2.A:_Pyridoxal_Phosphate_Phos"/>
    <property type="match status" value="1"/>
</dbReference>
<dbReference type="Pfam" id="PF13344">
    <property type="entry name" value="Hydrolase_6"/>
    <property type="match status" value="1"/>
</dbReference>
<keyword evidence="3 6" id="KW-0479">Metal-binding</keyword>
<dbReference type="InterPro" id="IPR036412">
    <property type="entry name" value="HAD-like_sf"/>
</dbReference>
<evidence type="ECO:0000256" key="1">
    <source>
        <dbReference type="ARBA" id="ARBA00001946"/>
    </source>
</evidence>